<gene>
    <name evidence="1" type="ORF">UW37_C0032G0008</name>
</gene>
<dbReference type="Proteomes" id="UP000034063">
    <property type="component" value="Unassembled WGS sequence"/>
</dbReference>
<accession>A0A0G1HFM2</accession>
<dbReference type="EMBL" id="LCIB01000032">
    <property type="protein sequence ID" value="KKT46101.1"/>
    <property type="molecule type" value="Genomic_DNA"/>
</dbReference>
<evidence type="ECO:0000313" key="1">
    <source>
        <dbReference type="EMBL" id="KKT46101.1"/>
    </source>
</evidence>
<name>A0A0G1HFM2_9BACT</name>
<comment type="caution">
    <text evidence="1">The sequence shown here is derived from an EMBL/GenBank/DDBJ whole genome shotgun (WGS) entry which is preliminary data.</text>
</comment>
<reference evidence="1 2" key="1">
    <citation type="journal article" date="2015" name="Nature">
        <title>rRNA introns, odd ribosomes, and small enigmatic genomes across a large radiation of phyla.</title>
        <authorList>
            <person name="Brown C.T."/>
            <person name="Hug L.A."/>
            <person name="Thomas B.C."/>
            <person name="Sharon I."/>
            <person name="Castelle C.J."/>
            <person name="Singh A."/>
            <person name="Wilkins M.J."/>
            <person name="Williams K.H."/>
            <person name="Banfield J.F."/>
        </authorList>
    </citation>
    <scope>NUCLEOTIDE SEQUENCE [LARGE SCALE GENOMIC DNA]</scope>
</reference>
<sequence length="261" mass="29526">MSRLTEYRPENFLDNYRADKPLGLPKEYRCTHWVLPVRFDNKGFNLPLVTVNPRVAIKERISIAWLDCREKGLGEAIGRDLGRLVAPLVDENTVLFTPPSKKSIGMATQVLATAIQSTRNQNLELVKIQGCKTAELERFFELQSDQIDRVADMQLWHAMGDHGDRFGVNYTPVTGTRKSMWLGVSEQERLTGKRVIAIDDVATTRATINAWELLLSQECRVKEEYVATAAIEGDFQMEANHLALIRLPEIHGPIDMGMFGK</sequence>
<dbReference type="Gene3D" id="3.40.50.2020">
    <property type="match status" value="1"/>
</dbReference>
<protein>
    <recommendedName>
        <fullName evidence="3">Phosphoribosyltransferase</fullName>
    </recommendedName>
</protein>
<evidence type="ECO:0008006" key="3">
    <source>
        <dbReference type="Google" id="ProtNLM"/>
    </source>
</evidence>
<dbReference type="InterPro" id="IPR029057">
    <property type="entry name" value="PRTase-like"/>
</dbReference>
<dbReference type="AlphaFoldDB" id="A0A0G1HFM2"/>
<proteinExistence type="predicted"/>
<evidence type="ECO:0000313" key="2">
    <source>
        <dbReference type="Proteomes" id="UP000034063"/>
    </source>
</evidence>
<organism evidence="1 2">
    <name type="scientific">Candidatus Gottesmanbacteria bacterium GW2011_GWA2_44_17</name>
    <dbReference type="NCBI Taxonomy" id="1618444"/>
    <lineage>
        <taxon>Bacteria</taxon>
        <taxon>Candidatus Gottesmaniibacteriota</taxon>
    </lineage>
</organism>